<evidence type="ECO:0000256" key="3">
    <source>
        <dbReference type="ARBA" id="ARBA00023004"/>
    </source>
</evidence>
<reference evidence="6 7" key="1">
    <citation type="journal article" date="2016" name="DNA Res.">
        <title>The draft genome of MD-2 pineapple using hybrid error correction of long reads.</title>
        <authorList>
            <person name="Redwan R.M."/>
            <person name="Saidin A."/>
            <person name="Kumar S.V."/>
        </authorList>
    </citation>
    <scope>NUCLEOTIDE SEQUENCE [LARGE SCALE GENOMIC DNA]</scope>
    <source>
        <strain evidence="7">cv. MD2</strain>
        <tissue evidence="6">Leaf</tissue>
    </source>
</reference>
<dbReference type="InterPro" id="IPR026992">
    <property type="entry name" value="DIOX_N"/>
</dbReference>
<dbReference type="Pfam" id="PF14226">
    <property type="entry name" value="DIOX_N"/>
    <property type="match status" value="1"/>
</dbReference>
<keyword evidence="3" id="KW-0408">Iron</keyword>
<dbReference type="STRING" id="4615.A0A199W9Q8"/>
<dbReference type="InterPro" id="IPR027443">
    <property type="entry name" value="IPNS-like_sf"/>
</dbReference>
<feature type="non-terminal residue" evidence="6">
    <location>
        <position position="122"/>
    </location>
</feature>
<evidence type="ECO:0000256" key="4">
    <source>
        <dbReference type="SAM" id="MobiDB-lite"/>
    </source>
</evidence>
<evidence type="ECO:0000313" key="7">
    <source>
        <dbReference type="Proteomes" id="UP000092600"/>
    </source>
</evidence>
<evidence type="ECO:0000259" key="5">
    <source>
        <dbReference type="Pfam" id="PF14226"/>
    </source>
</evidence>
<accession>A0A199W9Q8</accession>
<keyword evidence="2" id="KW-0560">Oxidoreductase</keyword>
<keyword evidence="1" id="KW-0479">Metal-binding</keyword>
<evidence type="ECO:0000313" key="6">
    <source>
        <dbReference type="EMBL" id="OAY85635.1"/>
    </source>
</evidence>
<dbReference type="SUPFAM" id="SSF51197">
    <property type="entry name" value="Clavaminate synthase-like"/>
    <property type="match status" value="1"/>
</dbReference>
<feature type="compositionally biased region" description="Polar residues" evidence="4">
    <location>
        <begin position="1"/>
        <end position="11"/>
    </location>
</feature>
<name>A0A199W9Q8_ANACO</name>
<sequence length="122" mass="13686">MARLNAKSSKNPPMARLTAKSSKTPPMALTRHTCEKMEIETENGTSEKIHTACLEIRDTVEMPRDLRDLSPNIPVIDFSLLASGSEGERRRINPPAKEWGFFQIINHEVAEDIVRIIKSAMA</sequence>
<dbReference type="AlphaFoldDB" id="A0A199W9Q8"/>
<evidence type="ECO:0000256" key="1">
    <source>
        <dbReference type="ARBA" id="ARBA00022723"/>
    </source>
</evidence>
<proteinExistence type="predicted"/>
<gene>
    <name evidence="6" type="ORF">ACMD2_14482</name>
</gene>
<protein>
    <recommendedName>
        <fullName evidence="5">Non-haem dioxygenase N-terminal domain-containing protein</fullName>
    </recommendedName>
</protein>
<feature type="domain" description="Non-haem dioxygenase N-terminal" evidence="5">
    <location>
        <begin position="73"/>
        <end position="120"/>
    </location>
</feature>
<feature type="region of interest" description="Disordered" evidence="4">
    <location>
        <begin position="1"/>
        <end position="29"/>
    </location>
</feature>
<dbReference type="GO" id="GO:0046872">
    <property type="term" value="F:metal ion binding"/>
    <property type="evidence" value="ECO:0007669"/>
    <property type="project" value="UniProtKB-KW"/>
</dbReference>
<dbReference type="GO" id="GO:0016491">
    <property type="term" value="F:oxidoreductase activity"/>
    <property type="evidence" value="ECO:0007669"/>
    <property type="project" value="UniProtKB-KW"/>
</dbReference>
<dbReference type="Gene3D" id="2.60.120.330">
    <property type="entry name" value="B-lactam Antibiotic, Isopenicillin N Synthase, Chain"/>
    <property type="match status" value="1"/>
</dbReference>
<dbReference type="EMBL" id="LSRQ01000069">
    <property type="protein sequence ID" value="OAY85635.1"/>
    <property type="molecule type" value="Genomic_DNA"/>
</dbReference>
<dbReference type="Proteomes" id="UP000092600">
    <property type="component" value="Unassembled WGS sequence"/>
</dbReference>
<comment type="caution">
    <text evidence="6">The sequence shown here is derived from an EMBL/GenBank/DDBJ whole genome shotgun (WGS) entry which is preliminary data.</text>
</comment>
<organism evidence="6 7">
    <name type="scientific">Ananas comosus</name>
    <name type="common">Pineapple</name>
    <name type="synonym">Ananas ananas</name>
    <dbReference type="NCBI Taxonomy" id="4615"/>
    <lineage>
        <taxon>Eukaryota</taxon>
        <taxon>Viridiplantae</taxon>
        <taxon>Streptophyta</taxon>
        <taxon>Embryophyta</taxon>
        <taxon>Tracheophyta</taxon>
        <taxon>Spermatophyta</taxon>
        <taxon>Magnoliopsida</taxon>
        <taxon>Liliopsida</taxon>
        <taxon>Poales</taxon>
        <taxon>Bromeliaceae</taxon>
        <taxon>Bromelioideae</taxon>
        <taxon>Ananas</taxon>
    </lineage>
</organism>
<evidence type="ECO:0000256" key="2">
    <source>
        <dbReference type="ARBA" id="ARBA00023002"/>
    </source>
</evidence>